<feature type="chain" id="PRO_5007572914" description="OmpA-like domain-containing protein" evidence="5">
    <location>
        <begin position="25"/>
        <end position="444"/>
    </location>
</feature>
<comment type="caution">
    <text evidence="7">The sequence shown here is derived from an EMBL/GenBank/DDBJ whole genome shotgun (WGS) entry which is preliminary data.</text>
</comment>
<dbReference type="Proteomes" id="UP000075320">
    <property type="component" value="Unassembled WGS sequence"/>
</dbReference>
<evidence type="ECO:0000313" key="8">
    <source>
        <dbReference type="Proteomes" id="UP000075320"/>
    </source>
</evidence>
<keyword evidence="2 4" id="KW-0472">Membrane</keyword>
<dbReference type="InterPro" id="IPR050330">
    <property type="entry name" value="Bact_OuterMem_StrucFunc"/>
</dbReference>
<organism evidence="7 8">
    <name type="scientific">Bdellovibrio bacteriovorus</name>
    <dbReference type="NCBI Taxonomy" id="959"/>
    <lineage>
        <taxon>Bacteria</taxon>
        <taxon>Pseudomonadati</taxon>
        <taxon>Bdellovibrionota</taxon>
        <taxon>Bdellovibrionia</taxon>
        <taxon>Bdellovibrionales</taxon>
        <taxon>Pseudobdellovibrionaceae</taxon>
        <taxon>Bdellovibrio</taxon>
    </lineage>
</organism>
<dbReference type="InterPro" id="IPR036737">
    <property type="entry name" value="OmpA-like_sf"/>
</dbReference>
<dbReference type="CDD" id="cd07185">
    <property type="entry name" value="OmpA_C-like"/>
    <property type="match status" value="1"/>
</dbReference>
<evidence type="ECO:0000256" key="5">
    <source>
        <dbReference type="SAM" id="SignalP"/>
    </source>
</evidence>
<keyword evidence="5" id="KW-0732">Signal</keyword>
<dbReference type="Gene3D" id="3.30.1330.60">
    <property type="entry name" value="OmpA-like domain"/>
    <property type="match status" value="1"/>
</dbReference>
<accession>A0A150WM50</accession>
<sequence length="444" mass="48938">MKTNLFSRLLLVVIFLGLHQEAFANFVGNDTSNFNPVPSGLDFVTVHSSRTLSSGYLNMGLYFNQATNSLPDTRTNNGQIIGADDRMIFADLGIALGITDRLEAALGLSYLVDQQVDRNEPGAQFAGTGLNEIKFLAKYAFFRGESWGSAVLISVNVNETRNNPFVGDDGGPSTNFEAVVDYRRGGFVTALNAGYRVRNEGPALTSSVYDPMGDQIIASLAASYYFTSLDTKIIAEIWANKLIDSTKYFSRDNVSSEALLGAKYDYNTYTALHAGGGTRISEGFFTPDWRMYVGLSLSWDAITPPAATVPTEETLIPVAQEKPKESVEIVRIENLDFDFGSSKIQARHHSMLNHLIDFLASKPNVKKITVEGHTDSIGSAERNRLRSQERADNVKKYFVASGKLKHLEIDAIGYGAERPIADNGNFQGRTLNRRVEVRIVRDLD</sequence>
<evidence type="ECO:0000256" key="1">
    <source>
        <dbReference type="ARBA" id="ARBA00004442"/>
    </source>
</evidence>
<dbReference type="EMBL" id="LUKE01000001">
    <property type="protein sequence ID" value="KYG65532.1"/>
    <property type="molecule type" value="Genomic_DNA"/>
</dbReference>
<dbReference type="InterPro" id="IPR006664">
    <property type="entry name" value="OMP_bac"/>
</dbReference>
<evidence type="ECO:0000256" key="2">
    <source>
        <dbReference type="ARBA" id="ARBA00023136"/>
    </source>
</evidence>
<dbReference type="GO" id="GO:0009279">
    <property type="term" value="C:cell outer membrane"/>
    <property type="evidence" value="ECO:0007669"/>
    <property type="project" value="UniProtKB-SubCell"/>
</dbReference>
<feature type="domain" description="OmpA-like" evidence="6">
    <location>
        <begin position="324"/>
        <end position="443"/>
    </location>
</feature>
<dbReference type="PANTHER" id="PTHR30329">
    <property type="entry name" value="STATOR ELEMENT OF FLAGELLAR MOTOR COMPLEX"/>
    <property type="match status" value="1"/>
</dbReference>
<dbReference type="RefSeq" id="WP_061833076.1">
    <property type="nucleotide sequence ID" value="NZ_LUKE01000001.1"/>
</dbReference>
<evidence type="ECO:0000313" key="7">
    <source>
        <dbReference type="EMBL" id="KYG65532.1"/>
    </source>
</evidence>
<keyword evidence="3" id="KW-0998">Cell outer membrane</keyword>
<dbReference type="OrthoDB" id="5482786at2"/>
<dbReference type="AlphaFoldDB" id="A0A150WM50"/>
<dbReference type="InterPro" id="IPR006665">
    <property type="entry name" value="OmpA-like"/>
</dbReference>
<comment type="subcellular location">
    <subcellularLocation>
        <location evidence="1">Cell outer membrane</location>
    </subcellularLocation>
</comment>
<evidence type="ECO:0000256" key="4">
    <source>
        <dbReference type="PROSITE-ProRule" id="PRU00473"/>
    </source>
</evidence>
<dbReference type="Pfam" id="PF00691">
    <property type="entry name" value="OmpA"/>
    <property type="match status" value="1"/>
</dbReference>
<evidence type="ECO:0000259" key="6">
    <source>
        <dbReference type="PROSITE" id="PS51123"/>
    </source>
</evidence>
<name>A0A150WM50_BDEBC</name>
<feature type="signal peptide" evidence="5">
    <location>
        <begin position="1"/>
        <end position="24"/>
    </location>
</feature>
<reference evidence="7 8" key="1">
    <citation type="submission" date="2016-03" db="EMBL/GenBank/DDBJ databases">
        <authorList>
            <person name="Ploux O."/>
        </authorList>
    </citation>
    <scope>NUCLEOTIDE SEQUENCE [LARGE SCALE GENOMIC DNA]</scope>
    <source>
        <strain evidence="7 8">R0</strain>
    </source>
</reference>
<gene>
    <name evidence="7" type="ORF">AZI86_00180</name>
</gene>
<dbReference type="PROSITE" id="PS51123">
    <property type="entry name" value="OMPA_2"/>
    <property type="match status" value="1"/>
</dbReference>
<dbReference type="SUPFAM" id="SSF103088">
    <property type="entry name" value="OmpA-like"/>
    <property type="match status" value="1"/>
</dbReference>
<dbReference type="PANTHER" id="PTHR30329:SF21">
    <property type="entry name" value="LIPOPROTEIN YIAD-RELATED"/>
    <property type="match status" value="1"/>
</dbReference>
<proteinExistence type="predicted"/>
<protein>
    <recommendedName>
        <fullName evidence="6">OmpA-like domain-containing protein</fullName>
    </recommendedName>
</protein>
<keyword evidence="8" id="KW-1185">Reference proteome</keyword>
<dbReference type="PRINTS" id="PR01021">
    <property type="entry name" value="OMPADOMAIN"/>
</dbReference>
<evidence type="ECO:0000256" key="3">
    <source>
        <dbReference type="ARBA" id="ARBA00023237"/>
    </source>
</evidence>